<dbReference type="Proteomes" id="UP001325479">
    <property type="component" value="Chromosome"/>
</dbReference>
<sequence>MNKDQIREQIIQLVKQYGELATQPRAFEPGQTVVPPSGKVIGAKEMELMVEASLDGWLTTGRFNEEFEKRLAAFLGVKYLITVNSGSSANLIAFSTLTSPKLGDRAIRQGDEVIGVAAGFPTTVNPILQFGAVPVFVDVELGTYNIDASKIEAAISPKTKAIMLAHTLGNPYNLEVITALCKKHNLWLIEDCCDALGATYDGKLVGTFGDIGTLSFYPAHHITMGEGGAVFTNNPDLKLIAESFRDWGRDCYCAPGKDNTCGKRFCWKLGNLPEGYDHKYTYSHLGYNLKITDMQAACALAQMDRLEGFIQARRDNFAYLHDKLQSCKEFLILPHATPNSVPSWFGFPITLKPEADFRRVDLLSYLDQNKIGTRLLFAGNLTRQPYMIGREYRVSGELTNTDIVMNQTFWVGVYPGLNREMLDFIVEKIETFLGVNF</sequence>
<dbReference type="Gene3D" id="3.90.1150.10">
    <property type="entry name" value="Aspartate Aminotransferase, domain 1"/>
    <property type="match status" value="1"/>
</dbReference>
<dbReference type="NCBIfam" id="NF011936">
    <property type="entry name" value="PRK15407.1"/>
    <property type="match status" value="1"/>
</dbReference>
<dbReference type="InterPro" id="IPR000653">
    <property type="entry name" value="DegT/StrS_aminotransferase"/>
</dbReference>
<dbReference type="EMBL" id="CP139965">
    <property type="protein sequence ID" value="WQD76894.1"/>
    <property type="molecule type" value="Genomic_DNA"/>
</dbReference>
<dbReference type="InterPro" id="IPR015421">
    <property type="entry name" value="PyrdxlP-dep_Trfase_major"/>
</dbReference>
<dbReference type="RefSeq" id="WP_114809001.1">
    <property type="nucleotide sequence ID" value="NZ_CP139965.1"/>
</dbReference>
<dbReference type="SUPFAM" id="SSF53383">
    <property type="entry name" value="PLP-dependent transferases"/>
    <property type="match status" value="1"/>
</dbReference>
<evidence type="ECO:0000256" key="2">
    <source>
        <dbReference type="RuleBase" id="RU004508"/>
    </source>
</evidence>
<evidence type="ECO:0000313" key="4">
    <source>
        <dbReference type="Proteomes" id="UP001325479"/>
    </source>
</evidence>
<gene>
    <name evidence="3" type="primary">rfbH</name>
    <name evidence="3" type="ORF">U0042_22870</name>
</gene>
<keyword evidence="4" id="KW-1185">Reference proteome</keyword>
<dbReference type="InterPro" id="IPR015422">
    <property type="entry name" value="PyrdxlP-dep_Trfase_small"/>
</dbReference>
<dbReference type="CDD" id="cd00616">
    <property type="entry name" value="AHBA_syn"/>
    <property type="match status" value="1"/>
</dbReference>
<comment type="similarity">
    <text evidence="1 2">Belongs to the DegT/DnrJ/EryC1 family.</text>
</comment>
<protein>
    <submittedName>
        <fullName evidence="3">Lipopolysaccharide biosynthesis protein RfbH</fullName>
    </submittedName>
</protein>
<evidence type="ECO:0000256" key="1">
    <source>
        <dbReference type="ARBA" id="ARBA00037999"/>
    </source>
</evidence>
<dbReference type="InterPro" id="IPR015424">
    <property type="entry name" value="PyrdxlP-dep_Trfase"/>
</dbReference>
<dbReference type="PIRSF" id="PIRSF000390">
    <property type="entry name" value="PLP_StrS"/>
    <property type="match status" value="1"/>
</dbReference>
<organism evidence="3 4">
    <name type="scientific">Paraburkholderia kururiensis</name>
    <dbReference type="NCBI Taxonomy" id="984307"/>
    <lineage>
        <taxon>Bacteria</taxon>
        <taxon>Pseudomonadati</taxon>
        <taxon>Pseudomonadota</taxon>
        <taxon>Betaproteobacteria</taxon>
        <taxon>Burkholderiales</taxon>
        <taxon>Burkholderiaceae</taxon>
        <taxon>Paraburkholderia</taxon>
    </lineage>
</organism>
<keyword evidence="2" id="KW-0663">Pyridoxal phosphate</keyword>
<accession>A0ABZ0WHU6</accession>
<dbReference type="PANTHER" id="PTHR30244">
    <property type="entry name" value="TRANSAMINASE"/>
    <property type="match status" value="1"/>
</dbReference>
<dbReference type="Gene3D" id="3.40.640.10">
    <property type="entry name" value="Type I PLP-dependent aspartate aminotransferase-like (Major domain)"/>
    <property type="match status" value="1"/>
</dbReference>
<dbReference type="Pfam" id="PF01041">
    <property type="entry name" value="DegT_DnrJ_EryC1"/>
    <property type="match status" value="1"/>
</dbReference>
<dbReference type="PANTHER" id="PTHR30244:SF34">
    <property type="entry name" value="DTDP-4-AMINO-4,6-DIDEOXYGALACTOSE TRANSAMINASE"/>
    <property type="match status" value="1"/>
</dbReference>
<evidence type="ECO:0000313" key="3">
    <source>
        <dbReference type="EMBL" id="WQD76894.1"/>
    </source>
</evidence>
<reference evidence="3 4" key="1">
    <citation type="submission" date="2023-12" db="EMBL/GenBank/DDBJ databases">
        <title>Genome sequencing and assembly of bacterial species from a model synthetic community.</title>
        <authorList>
            <person name="Hogle S.L."/>
        </authorList>
    </citation>
    <scope>NUCLEOTIDE SEQUENCE [LARGE SCALE GENOMIC DNA]</scope>
    <source>
        <strain evidence="3 4">HAMBI 2494</strain>
    </source>
</reference>
<name>A0ABZ0WHU6_9BURK</name>
<proteinExistence type="inferred from homology"/>